<comment type="caution">
    <text evidence="2">The sequence shown here is derived from an EMBL/GenBank/DDBJ whole genome shotgun (WGS) entry which is preliminary data.</text>
</comment>
<proteinExistence type="predicted"/>
<feature type="compositionally biased region" description="Low complexity" evidence="1">
    <location>
        <begin position="142"/>
        <end position="155"/>
    </location>
</feature>
<evidence type="ECO:0000313" key="2">
    <source>
        <dbReference type="EMBL" id="GAA2267155.1"/>
    </source>
</evidence>
<accession>A0ABP5RM96</accession>
<keyword evidence="3" id="KW-1185">Reference proteome</keyword>
<dbReference type="EMBL" id="BAAATR010000034">
    <property type="protein sequence ID" value="GAA2267155.1"/>
    <property type="molecule type" value="Genomic_DNA"/>
</dbReference>
<sequence length="179" mass="18769">MRSLADRLEAVRRTLPAVASAGHPSETAWPITHLVSIAAEASDEYLFRVADPEADRAALAAFTTAVFRTGQSLSLLADATGLLLAPEPRRTEAAQHAVTLADNLTTLAVEELNSAADRLTTAAPAPVVPLPTDDLERRRGARSSASAARSRIVSAQPATGEQAEPSAPTAPVIPLHRGR</sequence>
<name>A0ABP5RM96_9ACTN</name>
<reference evidence="3" key="1">
    <citation type="journal article" date="2019" name="Int. J. Syst. Evol. Microbiol.">
        <title>The Global Catalogue of Microorganisms (GCM) 10K type strain sequencing project: providing services to taxonomists for standard genome sequencing and annotation.</title>
        <authorList>
            <consortium name="The Broad Institute Genomics Platform"/>
            <consortium name="The Broad Institute Genome Sequencing Center for Infectious Disease"/>
            <person name="Wu L."/>
            <person name="Ma J."/>
        </authorList>
    </citation>
    <scope>NUCLEOTIDE SEQUENCE [LARGE SCALE GENOMIC DNA]</scope>
    <source>
        <strain evidence="3">JCM 7356</strain>
    </source>
</reference>
<evidence type="ECO:0000313" key="3">
    <source>
        <dbReference type="Proteomes" id="UP001500305"/>
    </source>
</evidence>
<protein>
    <submittedName>
        <fullName evidence="2">Uncharacterized protein</fullName>
    </submittedName>
</protein>
<dbReference type="Proteomes" id="UP001500305">
    <property type="component" value="Unassembled WGS sequence"/>
</dbReference>
<feature type="region of interest" description="Disordered" evidence="1">
    <location>
        <begin position="123"/>
        <end position="179"/>
    </location>
</feature>
<dbReference type="RefSeq" id="WP_344639694.1">
    <property type="nucleotide sequence ID" value="NZ_BAAATR010000034.1"/>
</dbReference>
<evidence type="ECO:0000256" key="1">
    <source>
        <dbReference type="SAM" id="MobiDB-lite"/>
    </source>
</evidence>
<organism evidence="2 3">
    <name type="scientific">Kitasatospora cystarginea</name>
    <dbReference type="NCBI Taxonomy" id="58350"/>
    <lineage>
        <taxon>Bacteria</taxon>
        <taxon>Bacillati</taxon>
        <taxon>Actinomycetota</taxon>
        <taxon>Actinomycetes</taxon>
        <taxon>Kitasatosporales</taxon>
        <taxon>Streptomycetaceae</taxon>
        <taxon>Kitasatospora</taxon>
    </lineage>
</organism>
<gene>
    <name evidence="2" type="ORF">GCM10010430_60410</name>
</gene>